<sequence length="379" mass="42390">MNETNLYVSSLIKGQSCEESINQVSPVKSTDIIPSPAATVPNFVSLPQTLCFTQPSLSQAITSAPHITSGTHTPISILGFPVNQFNQFVHQIPINQFTSAVQGFPINQAIFTTGQGQFLQGSCNPFSPLIMNPQQSVMTNTLIGSPANTGTIDTMTPLSIISTPLSLPSFVEPHVEIDSETETKKLLQYESSKDCFQRLDICDAPFFEEDDKPKEVGYLETVEKECALPEIILENSNFLNTDQNLNLESLSYKNRSSDQIENNNSKLPSMQTEMPSSPLVDHSKLKDSEVLVSPACNAFQVEDEKMSEIMRRYRRNLNPKKKKSSKHHQEKESDKDKTIKKEYISDREEVIFVPEVKDFASLNVNDFNGAIIIVWQSIY</sequence>
<feature type="region of interest" description="Disordered" evidence="1">
    <location>
        <begin position="254"/>
        <end position="281"/>
    </location>
</feature>
<dbReference type="Proteomes" id="UP000030746">
    <property type="component" value="Unassembled WGS sequence"/>
</dbReference>
<protein>
    <submittedName>
        <fullName evidence="2">Uncharacterized protein</fullName>
    </submittedName>
</protein>
<feature type="compositionally biased region" description="Polar residues" evidence="1">
    <location>
        <begin position="254"/>
        <end position="275"/>
    </location>
</feature>
<dbReference type="HOGENOM" id="CLU_730138_0_0_1"/>
<evidence type="ECO:0000313" key="3">
    <source>
        <dbReference type="Proteomes" id="UP000030746"/>
    </source>
</evidence>
<dbReference type="KEGG" id="lgi:LOTGIDRAFT_164096"/>
<dbReference type="RefSeq" id="XP_009058832.1">
    <property type="nucleotide sequence ID" value="XM_009060584.1"/>
</dbReference>
<name>V4AB39_LOTGI</name>
<accession>V4AB39</accession>
<evidence type="ECO:0000256" key="1">
    <source>
        <dbReference type="SAM" id="MobiDB-lite"/>
    </source>
</evidence>
<reference evidence="2 3" key="1">
    <citation type="journal article" date="2013" name="Nature">
        <title>Insights into bilaterian evolution from three spiralian genomes.</title>
        <authorList>
            <person name="Simakov O."/>
            <person name="Marletaz F."/>
            <person name="Cho S.J."/>
            <person name="Edsinger-Gonzales E."/>
            <person name="Havlak P."/>
            <person name="Hellsten U."/>
            <person name="Kuo D.H."/>
            <person name="Larsson T."/>
            <person name="Lv J."/>
            <person name="Arendt D."/>
            <person name="Savage R."/>
            <person name="Osoegawa K."/>
            <person name="de Jong P."/>
            <person name="Grimwood J."/>
            <person name="Chapman J.A."/>
            <person name="Shapiro H."/>
            <person name="Aerts A."/>
            <person name="Otillar R.P."/>
            <person name="Terry A.Y."/>
            <person name="Boore J.L."/>
            <person name="Grigoriev I.V."/>
            <person name="Lindberg D.R."/>
            <person name="Seaver E.C."/>
            <person name="Weisblat D.A."/>
            <person name="Putnam N.H."/>
            <person name="Rokhsar D.S."/>
        </authorList>
    </citation>
    <scope>NUCLEOTIDE SEQUENCE [LARGE SCALE GENOMIC DNA]</scope>
</reference>
<feature type="compositionally biased region" description="Basic residues" evidence="1">
    <location>
        <begin position="315"/>
        <end position="326"/>
    </location>
</feature>
<evidence type="ECO:0000313" key="2">
    <source>
        <dbReference type="EMBL" id="ESO90511.1"/>
    </source>
</evidence>
<dbReference type="CTD" id="20239631"/>
<dbReference type="GeneID" id="20239631"/>
<dbReference type="EMBL" id="KB202408">
    <property type="protein sequence ID" value="ESO90511.1"/>
    <property type="molecule type" value="Genomic_DNA"/>
</dbReference>
<gene>
    <name evidence="2" type="ORF">LOTGIDRAFT_164096</name>
</gene>
<feature type="region of interest" description="Disordered" evidence="1">
    <location>
        <begin position="315"/>
        <end position="340"/>
    </location>
</feature>
<feature type="compositionally biased region" description="Basic and acidic residues" evidence="1">
    <location>
        <begin position="327"/>
        <end position="340"/>
    </location>
</feature>
<keyword evidence="3" id="KW-1185">Reference proteome</keyword>
<organism evidence="2 3">
    <name type="scientific">Lottia gigantea</name>
    <name type="common">Giant owl limpet</name>
    <dbReference type="NCBI Taxonomy" id="225164"/>
    <lineage>
        <taxon>Eukaryota</taxon>
        <taxon>Metazoa</taxon>
        <taxon>Spiralia</taxon>
        <taxon>Lophotrochozoa</taxon>
        <taxon>Mollusca</taxon>
        <taxon>Gastropoda</taxon>
        <taxon>Patellogastropoda</taxon>
        <taxon>Lottioidea</taxon>
        <taxon>Lottiidae</taxon>
        <taxon>Lottia</taxon>
    </lineage>
</organism>
<dbReference type="AlphaFoldDB" id="V4AB39"/>
<proteinExistence type="predicted"/>